<dbReference type="InterPro" id="IPR011009">
    <property type="entry name" value="Kinase-like_dom_sf"/>
</dbReference>
<dbReference type="InterPro" id="IPR002575">
    <property type="entry name" value="Aminoglycoside_PTrfase"/>
</dbReference>
<dbReference type="RefSeq" id="WP_087004620.1">
    <property type="nucleotide sequence ID" value="NZ_FWFF01000003.1"/>
</dbReference>
<dbReference type="GO" id="GO:0016740">
    <property type="term" value="F:transferase activity"/>
    <property type="evidence" value="ECO:0007669"/>
    <property type="project" value="UniProtKB-KW"/>
</dbReference>
<dbReference type="PANTHER" id="PTHR21310:SF15">
    <property type="entry name" value="AMINOGLYCOSIDE PHOSPHOTRANSFERASE DOMAIN-CONTAINING PROTEIN"/>
    <property type="match status" value="1"/>
</dbReference>
<dbReference type="Gene3D" id="3.90.1200.10">
    <property type="match status" value="1"/>
</dbReference>
<dbReference type="PANTHER" id="PTHR21310">
    <property type="entry name" value="AMINOGLYCOSIDE PHOSPHOTRANSFERASE-RELATED-RELATED"/>
    <property type="match status" value="1"/>
</dbReference>
<dbReference type="CDD" id="cd05152">
    <property type="entry name" value="MPH2"/>
    <property type="match status" value="1"/>
</dbReference>
<dbReference type="Pfam" id="PF01636">
    <property type="entry name" value="APH"/>
    <property type="match status" value="1"/>
</dbReference>
<accession>A0A1X6X1Z0</accession>
<keyword evidence="2" id="KW-0808">Transferase</keyword>
<gene>
    <name evidence="2" type="ORF">FM105_03165</name>
</gene>
<protein>
    <submittedName>
        <fullName evidence="2">Putative phosphotransferase</fullName>
    </submittedName>
</protein>
<evidence type="ECO:0000313" key="2">
    <source>
        <dbReference type="EMBL" id="SLM92529.1"/>
    </source>
</evidence>
<dbReference type="AlphaFoldDB" id="A0A1X6X1Z0"/>
<reference evidence="3" key="1">
    <citation type="submission" date="2017-02" db="EMBL/GenBank/DDBJ databases">
        <authorList>
            <person name="Dridi B."/>
        </authorList>
    </citation>
    <scope>NUCLEOTIDE SEQUENCE [LARGE SCALE GENOMIC DNA]</scope>
    <source>
        <strain evidence="3">B Co 03.10</strain>
    </source>
</reference>
<dbReference type="Proteomes" id="UP000196581">
    <property type="component" value="Unassembled WGS sequence"/>
</dbReference>
<dbReference type="EMBL" id="FWFF01000003">
    <property type="protein sequence ID" value="SLM92529.1"/>
    <property type="molecule type" value="Genomic_DNA"/>
</dbReference>
<proteinExistence type="predicted"/>
<name>A0A1X6X1Z0_9MICO</name>
<sequence>MDGSPTDLSHTVHRIAAEHGLTLDPATIAVNEMGLDFRVAIARTVTGDDWVLRLPRRPDVLDRAEVEGHLLRIVAPHVSPAVPDWRIQTPDLIAYPLLPGEPGLTLTEQGEPQWHTDISSDAYSESLGDFLSELHGIDPAEVTDSGIAVRTPTQVREKWHEDIARVTAEFDVADHLIARWDAWLREDSYWPPWSVLTHGEVYPAHTLVVDDAITAVLDWTTAAVGDPAQDFMFYRVAASPNAFEQMLTQYGAGGGHIWPRLAEHCAEMFSANAVGYGLYALETGDPAHREAAAAQLNPES</sequence>
<evidence type="ECO:0000259" key="1">
    <source>
        <dbReference type="Pfam" id="PF01636"/>
    </source>
</evidence>
<keyword evidence="3" id="KW-1185">Reference proteome</keyword>
<dbReference type="Gene3D" id="3.30.200.20">
    <property type="entry name" value="Phosphorylase Kinase, domain 1"/>
    <property type="match status" value="1"/>
</dbReference>
<dbReference type="InterPro" id="IPR051678">
    <property type="entry name" value="AGP_Transferase"/>
</dbReference>
<dbReference type="SUPFAM" id="SSF56112">
    <property type="entry name" value="Protein kinase-like (PK-like)"/>
    <property type="match status" value="1"/>
</dbReference>
<evidence type="ECO:0000313" key="3">
    <source>
        <dbReference type="Proteomes" id="UP000196581"/>
    </source>
</evidence>
<feature type="domain" description="Aminoglycoside phosphotransferase" evidence="1">
    <location>
        <begin position="30"/>
        <end position="263"/>
    </location>
</feature>
<organism evidence="2 3">
    <name type="scientific">Brevibacterium yomogidense</name>
    <dbReference type="NCBI Taxonomy" id="946573"/>
    <lineage>
        <taxon>Bacteria</taxon>
        <taxon>Bacillati</taxon>
        <taxon>Actinomycetota</taxon>
        <taxon>Actinomycetes</taxon>
        <taxon>Micrococcales</taxon>
        <taxon>Brevibacteriaceae</taxon>
        <taxon>Brevibacterium</taxon>
    </lineage>
</organism>